<comment type="catalytic activity">
    <reaction evidence="7 9 10">
        <text>2-(2-carboxy-4-methylthiazol-5-yl)ethyl phosphate + 4-amino-2-methyl-5-(diphosphooxymethyl)pyrimidine + 2 H(+) = thiamine phosphate + CO2 + diphosphate</text>
        <dbReference type="Rhea" id="RHEA:47848"/>
        <dbReference type="ChEBI" id="CHEBI:15378"/>
        <dbReference type="ChEBI" id="CHEBI:16526"/>
        <dbReference type="ChEBI" id="CHEBI:33019"/>
        <dbReference type="ChEBI" id="CHEBI:37575"/>
        <dbReference type="ChEBI" id="CHEBI:57841"/>
        <dbReference type="ChEBI" id="CHEBI:62890"/>
        <dbReference type="EC" id="2.5.1.3"/>
    </reaction>
</comment>
<dbReference type="CDD" id="cd00564">
    <property type="entry name" value="TMP_TenI"/>
    <property type="match status" value="1"/>
</dbReference>
<gene>
    <name evidence="9 13" type="primary">thiE</name>
    <name evidence="13" type="ORF">CODIS_06660</name>
</gene>
<dbReference type="EMBL" id="MARB01000003">
    <property type="protein sequence ID" value="ODJ89054.1"/>
    <property type="molecule type" value="Genomic_DNA"/>
</dbReference>
<comment type="cofactor">
    <cofactor evidence="9">
        <name>Mg(2+)</name>
        <dbReference type="ChEBI" id="CHEBI:18420"/>
    </cofactor>
    <text evidence="9">Binds 1 Mg(2+) ion per subunit.</text>
</comment>
<organism evidence="13 14">
    <name type="scientific">Candidatus Thiodiazotropha endolucinida</name>
    <dbReference type="NCBI Taxonomy" id="1655433"/>
    <lineage>
        <taxon>Bacteria</taxon>
        <taxon>Pseudomonadati</taxon>
        <taxon>Pseudomonadota</taxon>
        <taxon>Gammaproteobacteria</taxon>
        <taxon>Chromatiales</taxon>
        <taxon>Sedimenticolaceae</taxon>
        <taxon>Candidatus Thiodiazotropha</taxon>
    </lineage>
</organism>
<feature type="binding site" evidence="9">
    <location>
        <position position="143"/>
    </location>
    <ligand>
        <name>4-amino-2-methyl-5-(diphosphooxymethyl)pyrimidine</name>
        <dbReference type="ChEBI" id="CHEBI:57841"/>
    </ligand>
</feature>
<dbReference type="GO" id="GO:0004789">
    <property type="term" value="F:thiamine-phosphate diphosphorylase activity"/>
    <property type="evidence" value="ECO:0007669"/>
    <property type="project" value="UniProtKB-UniRule"/>
</dbReference>
<sequence>MTRDKRSGLRGLYAITDAQLSPQRHLLQHVEQALLGGAAIIQYRDKTDNASRRLTDATALQRLCSVHAARLIINDDIELAKRVGADGVHLGAEDDAPGYARRILGEDAIIGVSCYDRIDLAHRAVASGADYIAFGRFFPSRVKPDAVQAHPELLTIAKNKFKLPLVAIGGITPENGAPLIRAGADMLAVIHGVFGQTDIQAACRRLTRLFEPEEDSR</sequence>
<dbReference type="PANTHER" id="PTHR20857">
    <property type="entry name" value="THIAMINE-PHOSPHATE PYROPHOSPHORYLASE"/>
    <property type="match status" value="1"/>
</dbReference>
<dbReference type="Pfam" id="PF02581">
    <property type="entry name" value="TMP-TENI"/>
    <property type="match status" value="1"/>
</dbReference>
<dbReference type="PANTHER" id="PTHR20857:SF15">
    <property type="entry name" value="THIAMINE-PHOSPHATE SYNTHASE"/>
    <property type="match status" value="1"/>
</dbReference>
<comment type="caution">
    <text evidence="9">Lacks conserved residue(s) required for the propagation of feature annotation.</text>
</comment>
<evidence type="ECO:0000256" key="4">
    <source>
        <dbReference type="ARBA" id="ARBA00022842"/>
    </source>
</evidence>
<dbReference type="AlphaFoldDB" id="A0A7Z0VNV7"/>
<dbReference type="InterPro" id="IPR036206">
    <property type="entry name" value="ThiamineP_synth_sf"/>
</dbReference>
<comment type="catalytic activity">
    <reaction evidence="8 9 10">
        <text>2-[(2R,5Z)-2-carboxy-4-methylthiazol-5(2H)-ylidene]ethyl phosphate + 4-amino-2-methyl-5-(diphosphooxymethyl)pyrimidine + 2 H(+) = thiamine phosphate + CO2 + diphosphate</text>
        <dbReference type="Rhea" id="RHEA:47844"/>
        <dbReference type="ChEBI" id="CHEBI:15378"/>
        <dbReference type="ChEBI" id="CHEBI:16526"/>
        <dbReference type="ChEBI" id="CHEBI:33019"/>
        <dbReference type="ChEBI" id="CHEBI:37575"/>
        <dbReference type="ChEBI" id="CHEBI:57841"/>
        <dbReference type="ChEBI" id="CHEBI:62899"/>
        <dbReference type="EC" id="2.5.1.3"/>
    </reaction>
</comment>
<dbReference type="SUPFAM" id="SSF51391">
    <property type="entry name" value="Thiamin phosphate synthase"/>
    <property type="match status" value="1"/>
</dbReference>
<dbReference type="HAMAP" id="MF_00097">
    <property type="entry name" value="TMP_synthase"/>
    <property type="match status" value="1"/>
</dbReference>
<evidence type="ECO:0000256" key="9">
    <source>
        <dbReference type="HAMAP-Rule" id="MF_00097"/>
    </source>
</evidence>
<comment type="caution">
    <text evidence="13">The sequence shown here is derived from an EMBL/GenBank/DDBJ whole genome shotgun (WGS) entry which is preliminary data.</text>
</comment>
<evidence type="ECO:0000256" key="1">
    <source>
        <dbReference type="ARBA" id="ARBA00005165"/>
    </source>
</evidence>
<dbReference type="UniPathway" id="UPA00060">
    <property type="reaction ID" value="UER00141"/>
</dbReference>
<evidence type="ECO:0000256" key="2">
    <source>
        <dbReference type="ARBA" id="ARBA00022679"/>
    </source>
</evidence>
<evidence type="ECO:0000256" key="3">
    <source>
        <dbReference type="ARBA" id="ARBA00022723"/>
    </source>
</evidence>
<evidence type="ECO:0000313" key="13">
    <source>
        <dbReference type="EMBL" id="ODJ89054.1"/>
    </source>
</evidence>
<feature type="domain" description="Thiamine phosphate synthase/TenI" evidence="12">
    <location>
        <begin position="12"/>
        <end position="193"/>
    </location>
</feature>
<dbReference type="Proteomes" id="UP000094769">
    <property type="component" value="Unassembled WGS sequence"/>
</dbReference>
<evidence type="ECO:0000313" key="14">
    <source>
        <dbReference type="Proteomes" id="UP000094769"/>
    </source>
</evidence>
<keyword evidence="2 9" id="KW-0808">Transferase</keyword>
<comment type="catalytic activity">
    <reaction evidence="6 9 10">
        <text>4-methyl-5-(2-phosphooxyethyl)-thiazole + 4-amino-2-methyl-5-(diphosphooxymethyl)pyrimidine + H(+) = thiamine phosphate + diphosphate</text>
        <dbReference type="Rhea" id="RHEA:22328"/>
        <dbReference type="ChEBI" id="CHEBI:15378"/>
        <dbReference type="ChEBI" id="CHEBI:33019"/>
        <dbReference type="ChEBI" id="CHEBI:37575"/>
        <dbReference type="ChEBI" id="CHEBI:57841"/>
        <dbReference type="ChEBI" id="CHEBI:58296"/>
        <dbReference type="EC" id="2.5.1.3"/>
    </reaction>
</comment>
<comment type="function">
    <text evidence="9">Condenses 4-methyl-5-(beta-hydroxyethyl)thiazole monophosphate (THZ-P) and 2-methyl-4-amino-5-hydroxymethyl pyrimidine pyrophosphate (HMP-PP) to form thiamine monophosphate (TMP).</text>
</comment>
<dbReference type="InterPro" id="IPR013785">
    <property type="entry name" value="Aldolase_TIM"/>
</dbReference>
<feature type="binding site" evidence="9">
    <location>
        <begin position="42"/>
        <end position="46"/>
    </location>
    <ligand>
        <name>4-amino-2-methyl-5-(diphosphooxymethyl)pyrimidine</name>
        <dbReference type="ChEBI" id="CHEBI:57841"/>
    </ligand>
</feature>
<keyword evidence="5 9" id="KW-0784">Thiamine biosynthesis</keyword>
<dbReference type="RefSeq" id="WP_069121289.1">
    <property type="nucleotide sequence ID" value="NZ_MARB01000003.1"/>
</dbReference>
<keyword evidence="3 9" id="KW-0479">Metal-binding</keyword>
<keyword evidence="14" id="KW-1185">Reference proteome</keyword>
<feature type="binding site" evidence="9">
    <location>
        <position position="113"/>
    </location>
    <ligand>
        <name>4-amino-2-methyl-5-(diphosphooxymethyl)pyrimidine</name>
        <dbReference type="ChEBI" id="CHEBI:57841"/>
    </ligand>
</feature>
<keyword evidence="4 9" id="KW-0460">Magnesium</keyword>
<protein>
    <recommendedName>
        <fullName evidence="9">Thiamine-phosphate synthase</fullName>
        <shortName evidence="9">TP synthase</shortName>
        <shortName evidence="9">TPS</shortName>
        <ecNumber evidence="9">2.5.1.3</ecNumber>
    </recommendedName>
    <alternativeName>
        <fullName evidence="9">Thiamine-phosphate pyrophosphorylase</fullName>
        <shortName evidence="9">TMP pyrophosphorylase</shortName>
        <shortName evidence="9">TMP-PPase</shortName>
    </alternativeName>
</protein>
<accession>A0A7Z0VNV7</accession>
<dbReference type="InterPro" id="IPR034291">
    <property type="entry name" value="TMP_synthase"/>
</dbReference>
<dbReference type="GO" id="GO:0000287">
    <property type="term" value="F:magnesium ion binding"/>
    <property type="evidence" value="ECO:0007669"/>
    <property type="project" value="UniProtKB-UniRule"/>
</dbReference>
<evidence type="ECO:0000256" key="8">
    <source>
        <dbReference type="ARBA" id="ARBA00047883"/>
    </source>
</evidence>
<comment type="pathway">
    <text evidence="1 9 11">Cofactor biosynthesis; thiamine diphosphate biosynthesis; thiamine phosphate from 4-amino-2-methyl-5-diphosphomethylpyrimidine and 4-methyl-5-(2-phosphoethyl)-thiazole: step 1/1.</text>
</comment>
<comment type="similarity">
    <text evidence="9 10">Belongs to the thiamine-phosphate synthase family.</text>
</comment>
<evidence type="ECO:0000256" key="10">
    <source>
        <dbReference type="RuleBase" id="RU003826"/>
    </source>
</evidence>
<evidence type="ECO:0000256" key="7">
    <source>
        <dbReference type="ARBA" id="ARBA00047851"/>
    </source>
</evidence>
<dbReference type="EC" id="2.5.1.3" evidence="9"/>
<feature type="binding site" evidence="9">
    <location>
        <position position="94"/>
    </location>
    <ligand>
        <name>Mg(2+)</name>
        <dbReference type="ChEBI" id="CHEBI:18420"/>
    </ligand>
</feature>
<dbReference type="GO" id="GO:0009228">
    <property type="term" value="P:thiamine biosynthetic process"/>
    <property type="evidence" value="ECO:0007669"/>
    <property type="project" value="UniProtKB-KW"/>
</dbReference>
<dbReference type="Gene3D" id="3.20.20.70">
    <property type="entry name" value="Aldolase class I"/>
    <property type="match status" value="1"/>
</dbReference>
<evidence type="ECO:0000256" key="6">
    <source>
        <dbReference type="ARBA" id="ARBA00047334"/>
    </source>
</evidence>
<feature type="binding site" evidence="9">
    <location>
        <position position="74"/>
    </location>
    <ligand>
        <name>4-amino-2-methyl-5-(diphosphooxymethyl)pyrimidine</name>
        <dbReference type="ChEBI" id="CHEBI:57841"/>
    </ligand>
</feature>
<evidence type="ECO:0000256" key="5">
    <source>
        <dbReference type="ARBA" id="ARBA00022977"/>
    </source>
</evidence>
<dbReference type="OrthoDB" id="9789949at2"/>
<dbReference type="NCBIfam" id="TIGR00693">
    <property type="entry name" value="thiE"/>
    <property type="match status" value="1"/>
</dbReference>
<name>A0A7Z0VNV7_9GAMM</name>
<dbReference type="GO" id="GO:0005737">
    <property type="term" value="C:cytoplasm"/>
    <property type="evidence" value="ECO:0007669"/>
    <property type="project" value="TreeGrafter"/>
</dbReference>
<evidence type="ECO:0000259" key="12">
    <source>
        <dbReference type="Pfam" id="PF02581"/>
    </source>
</evidence>
<proteinExistence type="inferred from homology"/>
<dbReference type="GO" id="GO:0009229">
    <property type="term" value="P:thiamine diphosphate biosynthetic process"/>
    <property type="evidence" value="ECO:0007669"/>
    <property type="project" value="UniProtKB-UniRule"/>
</dbReference>
<feature type="binding site" evidence="9">
    <location>
        <position position="75"/>
    </location>
    <ligand>
        <name>Mg(2+)</name>
        <dbReference type="ChEBI" id="CHEBI:18420"/>
    </ligand>
</feature>
<feature type="binding site" evidence="9">
    <location>
        <position position="170"/>
    </location>
    <ligand>
        <name>2-[(2R,5Z)-2-carboxy-4-methylthiazol-5(2H)-ylidene]ethyl phosphate</name>
        <dbReference type="ChEBI" id="CHEBI:62899"/>
    </ligand>
</feature>
<reference evidence="13 14" key="1">
    <citation type="submission" date="2016-06" db="EMBL/GenBank/DDBJ databases">
        <title>Genome sequence of endosymbiont of Candidatus Endolucinida thiodiazotropha.</title>
        <authorList>
            <person name="Poehlein A."/>
            <person name="Koenig S."/>
            <person name="Heiden S.E."/>
            <person name="Thuermer A."/>
            <person name="Voget S."/>
            <person name="Daniel R."/>
            <person name="Markert S."/>
            <person name="Gros O."/>
            <person name="Schweder T."/>
        </authorList>
    </citation>
    <scope>NUCLEOTIDE SEQUENCE [LARGE SCALE GENOMIC DNA]</scope>
    <source>
        <strain evidence="13 14">COS</strain>
    </source>
</reference>
<dbReference type="InterPro" id="IPR022998">
    <property type="entry name" value="ThiamineP_synth_TenI"/>
</dbReference>
<evidence type="ECO:0000256" key="11">
    <source>
        <dbReference type="RuleBase" id="RU004253"/>
    </source>
</evidence>